<reference evidence="2 3" key="1">
    <citation type="journal article" date="2022" name="Nat. Ecol. Evol.">
        <title>A masculinizing supergene underlies an exaggerated male reproductive morph in a spider.</title>
        <authorList>
            <person name="Hendrickx F."/>
            <person name="De Corte Z."/>
            <person name="Sonet G."/>
            <person name="Van Belleghem S.M."/>
            <person name="Kostlbacher S."/>
            <person name="Vangestel C."/>
        </authorList>
    </citation>
    <scope>NUCLEOTIDE SEQUENCE [LARGE SCALE GENOMIC DNA]</scope>
    <source>
        <strain evidence="2">W744_W776</strain>
    </source>
</reference>
<evidence type="ECO:0000313" key="2">
    <source>
        <dbReference type="EMBL" id="KAG8184206.1"/>
    </source>
</evidence>
<proteinExistence type="predicted"/>
<dbReference type="Proteomes" id="UP000827092">
    <property type="component" value="Unassembled WGS sequence"/>
</dbReference>
<dbReference type="EMBL" id="JAFNEN010000384">
    <property type="protein sequence ID" value="KAG8184206.1"/>
    <property type="molecule type" value="Genomic_DNA"/>
</dbReference>
<sequence length="75" mass="8010">MSSSMLHSLTQLGRDNLSPGGAVEQAAAPPSSSADRRISRGGDALGRLNSLMMVFVALAMTLRRQAWRDGYFGDV</sequence>
<accession>A0AAV6UJ31</accession>
<feature type="region of interest" description="Disordered" evidence="1">
    <location>
        <begin position="1"/>
        <end position="40"/>
    </location>
</feature>
<gene>
    <name evidence="2" type="ORF">JTE90_015568</name>
</gene>
<feature type="compositionally biased region" description="Polar residues" evidence="1">
    <location>
        <begin position="1"/>
        <end position="13"/>
    </location>
</feature>
<keyword evidence="3" id="KW-1185">Reference proteome</keyword>
<organism evidence="2 3">
    <name type="scientific">Oedothorax gibbosus</name>
    <dbReference type="NCBI Taxonomy" id="931172"/>
    <lineage>
        <taxon>Eukaryota</taxon>
        <taxon>Metazoa</taxon>
        <taxon>Ecdysozoa</taxon>
        <taxon>Arthropoda</taxon>
        <taxon>Chelicerata</taxon>
        <taxon>Arachnida</taxon>
        <taxon>Araneae</taxon>
        <taxon>Araneomorphae</taxon>
        <taxon>Entelegynae</taxon>
        <taxon>Araneoidea</taxon>
        <taxon>Linyphiidae</taxon>
        <taxon>Erigoninae</taxon>
        <taxon>Oedothorax</taxon>
    </lineage>
</organism>
<evidence type="ECO:0000256" key="1">
    <source>
        <dbReference type="SAM" id="MobiDB-lite"/>
    </source>
</evidence>
<name>A0AAV6UJ31_9ARAC</name>
<protein>
    <submittedName>
        <fullName evidence="2">Uncharacterized protein</fullName>
    </submittedName>
</protein>
<comment type="caution">
    <text evidence="2">The sequence shown here is derived from an EMBL/GenBank/DDBJ whole genome shotgun (WGS) entry which is preliminary data.</text>
</comment>
<dbReference type="AlphaFoldDB" id="A0AAV6UJ31"/>
<evidence type="ECO:0000313" key="3">
    <source>
        <dbReference type="Proteomes" id="UP000827092"/>
    </source>
</evidence>